<protein>
    <submittedName>
        <fullName evidence="2">Uncharacterized protein</fullName>
    </submittedName>
</protein>
<gene>
    <name evidence="2" type="ORF">FB558_4973</name>
</gene>
<feature type="compositionally biased region" description="Low complexity" evidence="1">
    <location>
        <begin position="67"/>
        <end position="77"/>
    </location>
</feature>
<evidence type="ECO:0000256" key="1">
    <source>
        <dbReference type="SAM" id="MobiDB-lite"/>
    </source>
</evidence>
<keyword evidence="3" id="KW-1185">Reference proteome</keyword>
<name>A0A543DIS9_9PSEU</name>
<dbReference type="AlphaFoldDB" id="A0A543DIS9"/>
<reference evidence="2 3" key="1">
    <citation type="submission" date="2019-06" db="EMBL/GenBank/DDBJ databases">
        <title>Sequencing the genomes of 1000 actinobacteria strains.</title>
        <authorList>
            <person name="Klenk H.-P."/>
        </authorList>
    </citation>
    <scope>NUCLEOTIDE SEQUENCE [LARGE SCALE GENOMIC DNA]</scope>
    <source>
        <strain evidence="2 3">DSM 45301</strain>
    </source>
</reference>
<feature type="region of interest" description="Disordered" evidence="1">
    <location>
        <begin position="53"/>
        <end position="83"/>
    </location>
</feature>
<dbReference type="EMBL" id="VFPA01000003">
    <property type="protein sequence ID" value="TQM09223.1"/>
    <property type="molecule type" value="Genomic_DNA"/>
</dbReference>
<proteinExistence type="predicted"/>
<dbReference type="Proteomes" id="UP000315677">
    <property type="component" value="Unassembled WGS sequence"/>
</dbReference>
<accession>A0A543DIS9</accession>
<evidence type="ECO:0000313" key="2">
    <source>
        <dbReference type="EMBL" id="TQM09223.1"/>
    </source>
</evidence>
<evidence type="ECO:0000313" key="3">
    <source>
        <dbReference type="Proteomes" id="UP000315677"/>
    </source>
</evidence>
<comment type="caution">
    <text evidence="2">The sequence shown here is derived from an EMBL/GenBank/DDBJ whole genome shotgun (WGS) entry which is preliminary data.</text>
</comment>
<sequence length="98" mass="10749">MTDHDAREDTGTEIRDDRARAFAEGLRRFERDADAAAFAGLFAEGAVRVRSAERGQAAVVTRRGSRASRIGSGSRRSPNQFGVRVVRAIRSRRGCASR</sequence>
<organism evidence="2 3">
    <name type="scientific">Pseudonocardia kunmingensis</name>
    <dbReference type="NCBI Taxonomy" id="630975"/>
    <lineage>
        <taxon>Bacteria</taxon>
        <taxon>Bacillati</taxon>
        <taxon>Actinomycetota</taxon>
        <taxon>Actinomycetes</taxon>
        <taxon>Pseudonocardiales</taxon>
        <taxon>Pseudonocardiaceae</taxon>
        <taxon>Pseudonocardia</taxon>
    </lineage>
</organism>